<evidence type="ECO:0000313" key="2">
    <source>
        <dbReference type="EMBL" id="VEH65065.1"/>
    </source>
</evidence>
<keyword evidence="1" id="KW-0812">Transmembrane</keyword>
<dbReference type="GO" id="GO:0005524">
    <property type="term" value="F:ATP binding"/>
    <property type="evidence" value="ECO:0007669"/>
    <property type="project" value="UniProtKB-KW"/>
</dbReference>
<evidence type="ECO:0000313" key="3">
    <source>
        <dbReference type="Proteomes" id="UP000278733"/>
    </source>
</evidence>
<gene>
    <name evidence="2" type="ORF">NCTC8284_00199</name>
</gene>
<keyword evidence="1" id="KW-1133">Transmembrane helix</keyword>
<proteinExistence type="predicted"/>
<keyword evidence="2" id="KW-0547">Nucleotide-binding</keyword>
<organism evidence="2 3">
    <name type="scientific">Rodentibacter pneumotropicus</name>
    <dbReference type="NCBI Taxonomy" id="758"/>
    <lineage>
        <taxon>Bacteria</taxon>
        <taxon>Pseudomonadati</taxon>
        <taxon>Pseudomonadota</taxon>
        <taxon>Gammaproteobacteria</taxon>
        <taxon>Pasteurellales</taxon>
        <taxon>Pasteurellaceae</taxon>
        <taxon>Rodentibacter</taxon>
    </lineage>
</organism>
<keyword evidence="2" id="KW-0067">ATP-binding</keyword>
<dbReference type="Proteomes" id="UP000278733">
    <property type="component" value="Chromosome"/>
</dbReference>
<dbReference type="AlphaFoldDB" id="A0A3S4TSV9"/>
<dbReference type="KEGG" id="rpne:NCTC8284_00199"/>
<accession>A0A3S4TSV9</accession>
<feature type="transmembrane region" description="Helical" evidence="1">
    <location>
        <begin position="20"/>
        <end position="43"/>
    </location>
</feature>
<evidence type="ECO:0000256" key="1">
    <source>
        <dbReference type="SAM" id="Phobius"/>
    </source>
</evidence>
<name>A0A3S4TSV9_9PAST</name>
<sequence length="53" mass="6348">MRKNGFLVMWQLLQLVKPLAHIMMFTITMGTLGFLSAILSWYWGRWDWRICSV</sequence>
<dbReference type="EMBL" id="LR134405">
    <property type="protein sequence ID" value="VEH65065.1"/>
    <property type="molecule type" value="Genomic_DNA"/>
</dbReference>
<protein>
    <submittedName>
        <fullName evidence="2">ABC transporter ATP-binding protein</fullName>
    </submittedName>
</protein>
<keyword evidence="1" id="KW-0472">Membrane</keyword>
<reference evidence="2 3" key="1">
    <citation type="submission" date="2018-12" db="EMBL/GenBank/DDBJ databases">
        <authorList>
            <consortium name="Pathogen Informatics"/>
        </authorList>
    </citation>
    <scope>NUCLEOTIDE SEQUENCE [LARGE SCALE GENOMIC DNA]</scope>
    <source>
        <strain evidence="2 3">NCTC8284</strain>
    </source>
</reference>